<evidence type="ECO:0000313" key="1">
    <source>
        <dbReference type="Proteomes" id="UP000095286"/>
    </source>
</evidence>
<organism evidence="1 2">
    <name type="scientific">Rhabditophanes sp. KR3021</name>
    <dbReference type="NCBI Taxonomy" id="114890"/>
    <lineage>
        <taxon>Eukaryota</taxon>
        <taxon>Metazoa</taxon>
        <taxon>Ecdysozoa</taxon>
        <taxon>Nematoda</taxon>
        <taxon>Chromadorea</taxon>
        <taxon>Rhabditida</taxon>
        <taxon>Tylenchina</taxon>
        <taxon>Panagrolaimomorpha</taxon>
        <taxon>Strongyloidoidea</taxon>
        <taxon>Alloionematidae</taxon>
        <taxon>Rhabditophanes</taxon>
    </lineage>
</organism>
<proteinExistence type="predicted"/>
<name>A0AC35TW78_9BILA</name>
<reference evidence="2" key="1">
    <citation type="submission" date="2016-11" db="UniProtKB">
        <authorList>
            <consortium name="WormBaseParasite"/>
        </authorList>
    </citation>
    <scope>IDENTIFICATION</scope>
    <source>
        <strain evidence="2">KR3021</strain>
    </source>
</reference>
<evidence type="ECO:0000313" key="2">
    <source>
        <dbReference type="WBParaSite" id="RSKR_0000481500.1"/>
    </source>
</evidence>
<accession>A0AC35TW78</accession>
<dbReference type="WBParaSite" id="RSKR_0000481500.1">
    <property type="protein sequence ID" value="RSKR_0000481500.1"/>
    <property type="gene ID" value="RSKR_0000481500"/>
</dbReference>
<sequence>MVKNQQKYAIGIDLGTTYSCVAVYRNDHVEIIQNSHGNKTTPSIVSFTKKEIFVGESAKDQMSINSENTLFDIKRLIGRKYSDKLVREDIKVWPFSVVKNNYDRPDMQVTFRKEVTIFTPEQISSFILYNLKKDAEKYLDCAVSDVVITVPAYFSDSQRESTKIAGEIAGFNVLRIINEPTAAAIAYGFDNDNKTDSNILVFDFGGGTFDISIINVKQKEIKVLATDGDTHLGGSDFDAEIIKYVVDEVKRKYRVNLSTNSRDYAKLKFKCEFAKRTLSNATEAVITLDQEIDGQAISVKLSRSKFESLCKKLFDRLFAPLQKALDNAELDKEDIEDIVLVGGSSRIPYIKEKLTQIFSSSKIKQNINPDEAVAYGAALQAAKISGYDCDSIQKLSISDITPLSLGIETIGEKMCVLIKKGTRIPVSISDIFTTTFDDQTTLNNKIFEGEDESTKNNNYLGSFNLTNIPPMRKGKPKITTTITVDENGILGVSSKIEASGRIQAIQIIRDEARLNQRAIENCVKNTREVVQGSEDYKALKEKISHLEVYLNQILSELDENIWHNNIDKELVGLKRECDEILEEISNEEIDSLEDINFKKDMVESKLMRCLKNTEDLSRFQNF</sequence>
<protein>
    <submittedName>
        <fullName evidence="2">Heat shock protein 70</fullName>
    </submittedName>
</protein>
<dbReference type="Proteomes" id="UP000095286">
    <property type="component" value="Unplaced"/>
</dbReference>